<feature type="region of interest" description="Disordered" evidence="1">
    <location>
        <begin position="60"/>
        <end position="94"/>
    </location>
</feature>
<accession>A0A9E2L1F7</accession>
<dbReference type="EMBL" id="JAHLFV010000126">
    <property type="protein sequence ID" value="MBU3849969.1"/>
    <property type="molecule type" value="Genomic_DNA"/>
</dbReference>
<proteinExistence type="predicted"/>
<comment type="caution">
    <text evidence="2">The sequence shown here is derived from an EMBL/GenBank/DDBJ whole genome shotgun (WGS) entry which is preliminary data.</text>
</comment>
<feature type="compositionally biased region" description="Polar residues" evidence="1">
    <location>
        <begin position="682"/>
        <end position="707"/>
    </location>
</feature>
<reference evidence="2" key="2">
    <citation type="submission" date="2021-04" db="EMBL/GenBank/DDBJ databases">
        <authorList>
            <person name="Gilroy R."/>
        </authorList>
    </citation>
    <scope>NUCLEOTIDE SEQUENCE</scope>
    <source>
        <strain evidence="2">Gambia15-2214</strain>
    </source>
</reference>
<evidence type="ECO:0000256" key="1">
    <source>
        <dbReference type="SAM" id="MobiDB-lite"/>
    </source>
</evidence>
<feature type="region of interest" description="Disordered" evidence="1">
    <location>
        <begin position="682"/>
        <end position="714"/>
    </location>
</feature>
<name>A0A9E2L1F7_9SPIR</name>
<feature type="compositionally biased region" description="Polar residues" evidence="1">
    <location>
        <begin position="83"/>
        <end position="94"/>
    </location>
</feature>
<gene>
    <name evidence="2" type="ORF">IAA16_05340</name>
</gene>
<evidence type="ECO:0000313" key="2">
    <source>
        <dbReference type="EMBL" id="MBU3849969.1"/>
    </source>
</evidence>
<feature type="compositionally biased region" description="Low complexity" evidence="1">
    <location>
        <begin position="65"/>
        <end position="74"/>
    </location>
</feature>
<evidence type="ECO:0000313" key="3">
    <source>
        <dbReference type="Proteomes" id="UP000823914"/>
    </source>
</evidence>
<dbReference type="Proteomes" id="UP000823914">
    <property type="component" value="Unassembled WGS sequence"/>
</dbReference>
<organism evidence="2 3">
    <name type="scientific">Candidatus Treponema excrementipullorum</name>
    <dbReference type="NCBI Taxonomy" id="2838768"/>
    <lineage>
        <taxon>Bacteria</taxon>
        <taxon>Pseudomonadati</taxon>
        <taxon>Spirochaetota</taxon>
        <taxon>Spirochaetia</taxon>
        <taxon>Spirochaetales</taxon>
        <taxon>Treponemataceae</taxon>
        <taxon>Treponema</taxon>
    </lineage>
</organism>
<reference evidence="2" key="1">
    <citation type="journal article" date="2021" name="PeerJ">
        <title>Extensive microbial diversity within the chicken gut microbiome revealed by metagenomics and culture.</title>
        <authorList>
            <person name="Gilroy R."/>
            <person name="Ravi A."/>
            <person name="Getino M."/>
            <person name="Pursley I."/>
            <person name="Horton D.L."/>
            <person name="Alikhan N.F."/>
            <person name="Baker D."/>
            <person name="Gharbi K."/>
            <person name="Hall N."/>
            <person name="Watson M."/>
            <person name="Adriaenssens E.M."/>
            <person name="Foster-Nyarko E."/>
            <person name="Jarju S."/>
            <person name="Secka A."/>
            <person name="Antonio M."/>
            <person name="Oren A."/>
            <person name="Chaudhuri R.R."/>
            <person name="La Ragione R."/>
            <person name="Hildebrand F."/>
            <person name="Pallen M.J."/>
        </authorList>
    </citation>
    <scope>NUCLEOTIDE SEQUENCE</scope>
    <source>
        <strain evidence="2">Gambia15-2214</strain>
    </source>
</reference>
<protein>
    <submittedName>
        <fullName evidence="2">Uncharacterized protein</fullName>
    </submittedName>
</protein>
<dbReference type="AlphaFoldDB" id="A0A9E2L1F7"/>
<sequence length="714" mass="82080">MENQEKKPVFKYEPGELERTRKNLGFVDSDEAKKIADLLGGEVGLEKSAPIDEKAIKKVRDARRSSALRNNSSGNRERKQEENTNTLVGTTPTEQPTVLVKSVASSPVVKSVLPHMEYAEKLKIDKIMMDPVYKIKNDYGFFNFFVNLRKGNQDRVASQFVGATLSTYVFRLTNLYEKVLQLISLAPKHVQGKIDKNDEMQYRLLRKIREWAIPSLTGTYKSLEKRGSGYDIQSLIPVTRQIYRMILSCFYLGEKRFIEYGKLIYAEIQGYPEVNKNTLKNLVQDIFTEWLYVYQRVAKGMYPLLLRMTCNEYCDYTELMTKKVSKVFSFLGITKYDILLPQKSEKEDKSSSRPVVKEVAEKDEETVEEDAVFDTIVFPESVHAGLKVLDTIFPGAGWLDLANTPDFYPFYQPLYRFGDGFNIMSPQNPLQVLVILLKILEDLFEGCRQIAFSESTTTGLYMGQDLTSVTQVIADWGNYREVVFEKLYLPTLRDFSNHLYSQRDFDKNQYGKRLISNLQWHALYNFLPYMKFEQLLIEKPKNESKYIPLPRVVHYLVTELKKIITEAEEAAKHGTPYLGIKNLYGPYKFEIPNVVSQRINVLLGAQKKQGSKATNFNLLKYTYAIVSVLDWWVNDKNSLAYRNKKNIKGEIWRVAEDGQTPIFSVDERSDQNVLFAKSLKSATKKNSGGTTKIPSETSGEQPTSKNIKTSEEQI</sequence>